<comment type="caution">
    <text evidence="1">The sequence shown here is derived from an EMBL/GenBank/DDBJ whole genome shotgun (WGS) entry which is preliminary data.</text>
</comment>
<dbReference type="Pfam" id="PF14441">
    <property type="entry name" value="OTT_1508_deam"/>
    <property type="match status" value="1"/>
</dbReference>
<dbReference type="AlphaFoldDB" id="A0AAD7GWM1"/>
<dbReference type="Proteomes" id="UP001221757">
    <property type="component" value="Unassembled WGS sequence"/>
</dbReference>
<accession>A0AAD7GWM1</accession>
<reference evidence="1" key="1">
    <citation type="submission" date="2023-03" db="EMBL/GenBank/DDBJ databases">
        <title>Massive genome expansion in bonnet fungi (Mycena s.s.) driven by repeated elements and novel gene families across ecological guilds.</title>
        <authorList>
            <consortium name="Lawrence Berkeley National Laboratory"/>
            <person name="Harder C.B."/>
            <person name="Miyauchi S."/>
            <person name="Viragh M."/>
            <person name="Kuo A."/>
            <person name="Thoen E."/>
            <person name="Andreopoulos B."/>
            <person name="Lu D."/>
            <person name="Skrede I."/>
            <person name="Drula E."/>
            <person name="Henrissat B."/>
            <person name="Morin E."/>
            <person name="Kohler A."/>
            <person name="Barry K."/>
            <person name="LaButti K."/>
            <person name="Morin E."/>
            <person name="Salamov A."/>
            <person name="Lipzen A."/>
            <person name="Mereny Z."/>
            <person name="Hegedus B."/>
            <person name="Baldrian P."/>
            <person name="Stursova M."/>
            <person name="Weitz H."/>
            <person name="Taylor A."/>
            <person name="Grigoriev I.V."/>
            <person name="Nagy L.G."/>
            <person name="Martin F."/>
            <person name="Kauserud H."/>
        </authorList>
    </citation>
    <scope>NUCLEOTIDE SEQUENCE</scope>
    <source>
        <strain evidence="1">CBHHK067</strain>
    </source>
</reference>
<dbReference type="InterPro" id="IPR027796">
    <property type="entry name" value="OTT_1508_deam-like"/>
</dbReference>
<organism evidence="1 2">
    <name type="scientific">Mycena rosella</name>
    <name type="common">Pink bonnet</name>
    <name type="synonym">Agaricus rosellus</name>
    <dbReference type="NCBI Taxonomy" id="1033263"/>
    <lineage>
        <taxon>Eukaryota</taxon>
        <taxon>Fungi</taxon>
        <taxon>Dikarya</taxon>
        <taxon>Basidiomycota</taxon>
        <taxon>Agaricomycotina</taxon>
        <taxon>Agaricomycetes</taxon>
        <taxon>Agaricomycetidae</taxon>
        <taxon>Agaricales</taxon>
        <taxon>Marasmiineae</taxon>
        <taxon>Mycenaceae</taxon>
        <taxon>Mycena</taxon>
    </lineage>
</organism>
<sequence length="531" mass="58732">MSTKTKSNVVTMSSSATDPDYLAIVARGLAKQEDTRRAPDAADQRRARVLDSVAHILVSHARQVVAVGALLNEPGSEGGVVLLVAENNTLQTTTTHLQAVLDRLRDIRAQEPDPAASLFIPSYIDDNSPLPLKDRLVELETFILAYSWPRLSNRFFKGSRADNFVNTAEDVCGPPADNRLDLSEEARRYLRVLQAYSEPIKDVEVYMVAVKELSKLMAASTLEEEEEKSSRVAAAAKASRRYLYAIRGFLGVLDKNTIFHTAWDSYTLARIKKEKATADSTAASFENTHAEDNKAADLDVRKPPNVHRWISKFTSLCKHFRCLVISARSNTLGPMLLNAQIRRVGTGGNGPRQFTINHGNLQDILVAAGYNMLATSDDAVRDLLVHLAGLYQTLISPQGDLAVSQPLFRHCECLVLTAGIHGRQAVPYVGVSKSCCAFCQLYFAAYREVIGVMIYTRRGTHSQTSPWLFPSLDDPSADRLKAQFVEKLLARIKEGWYEFRTPSANASQSTDLSAEDDNDERALVDMGILMP</sequence>
<evidence type="ECO:0000313" key="1">
    <source>
        <dbReference type="EMBL" id="KAJ7706881.1"/>
    </source>
</evidence>
<keyword evidence="2" id="KW-1185">Reference proteome</keyword>
<name>A0AAD7GWM1_MYCRO</name>
<dbReference type="EMBL" id="JARKIE010000006">
    <property type="protein sequence ID" value="KAJ7706881.1"/>
    <property type="molecule type" value="Genomic_DNA"/>
</dbReference>
<proteinExistence type="predicted"/>
<gene>
    <name evidence="1" type="ORF">B0H17DRAFT_1001319</name>
</gene>
<evidence type="ECO:0000313" key="2">
    <source>
        <dbReference type="Proteomes" id="UP001221757"/>
    </source>
</evidence>
<protein>
    <submittedName>
        <fullName evidence="1">Uncharacterized protein</fullName>
    </submittedName>
</protein>